<gene>
    <name evidence="2" type="ORF">C469_03340</name>
</gene>
<keyword evidence="2" id="KW-0132">Cell division</keyword>
<protein>
    <submittedName>
        <fullName evidence="2">Cell division control protein</fullName>
    </submittedName>
</protein>
<dbReference type="InterPro" id="IPR036390">
    <property type="entry name" value="WH_DNA-bd_sf"/>
</dbReference>
<proteinExistence type="predicted"/>
<dbReference type="Gene3D" id="3.40.50.300">
    <property type="entry name" value="P-loop containing nucleotide triphosphate hydrolases"/>
    <property type="match status" value="1"/>
</dbReference>
<dbReference type="Gene3D" id="1.10.8.60">
    <property type="match status" value="1"/>
</dbReference>
<dbReference type="SUPFAM" id="SSF46785">
    <property type="entry name" value="Winged helix' DNA-binding domain"/>
    <property type="match status" value="1"/>
</dbReference>
<dbReference type="AlphaFoldDB" id="M0NYP7"/>
<dbReference type="EMBL" id="AOJG01000009">
    <property type="protein sequence ID" value="EMA63022.1"/>
    <property type="molecule type" value="Genomic_DNA"/>
</dbReference>
<keyword evidence="2" id="KW-0131">Cell cycle</keyword>
<dbReference type="SUPFAM" id="SSF52540">
    <property type="entry name" value="P-loop containing nucleoside triphosphate hydrolases"/>
    <property type="match status" value="1"/>
</dbReference>
<evidence type="ECO:0000313" key="2">
    <source>
        <dbReference type="EMBL" id="EMA63022.1"/>
    </source>
</evidence>
<dbReference type="InterPro" id="IPR027417">
    <property type="entry name" value="P-loop_NTPase"/>
</dbReference>
<evidence type="ECO:0000259" key="1">
    <source>
        <dbReference type="Pfam" id="PF13191"/>
    </source>
</evidence>
<dbReference type="STRING" id="1227482.C469_03340"/>
<reference evidence="2 3" key="1">
    <citation type="journal article" date="2014" name="PLoS Genet.">
        <title>Phylogenetically driven sequencing of extremely halophilic archaea reveals strategies for static and dynamic osmo-response.</title>
        <authorList>
            <person name="Becker E.A."/>
            <person name="Seitzer P.M."/>
            <person name="Tritt A."/>
            <person name="Larsen D."/>
            <person name="Krusor M."/>
            <person name="Yao A.I."/>
            <person name="Wu D."/>
            <person name="Madern D."/>
            <person name="Eisen J.A."/>
            <person name="Darling A.E."/>
            <person name="Facciotti M.T."/>
        </authorList>
    </citation>
    <scope>NUCLEOTIDE SEQUENCE [LARGE SCALE GENOMIC DNA]</scope>
    <source>
        <strain evidence="2 3">DSM 21995</strain>
    </source>
</reference>
<sequence>MNIDDRIERRLGYDVGAGVLVDIDAVSPVSHVEPPIGRGPAIERLLDVLEPAFAGSLPPSAYVHGPKGSGKSAILSALFRRLASHSGPRRAIQTSTRAVEPTLPGFVYVDAREASTRFALYHAGLDAVSDESVPEHGIGTDELVEALRDAVDTGPDLVVAVDHTNEPETPSAATVVEWLTAVSDRVVPVCLGRDEPAAIEWDPEEAVGFEPYRRHVLVELLTSRCSTGLGRDALTHDQIREVSEWADGDAHDALAAVAGAAITAERAGASTVRPEDLDAGIEAVPRPGVALGRVLALSESRRRLLYELVSLSDDDRASVSAATETIASREAVDLSPSTVRRVLYELADAGLLDRVTARRSGGKGRPPSRLVPRFPTLVFRELFDRPSWSV</sequence>
<organism evidence="2 3">
    <name type="scientific">Halorubrum lipolyticum DSM 21995</name>
    <dbReference type="NCBI Taxonomy" id="1227482"/>
    <lineage>
        <taxon>Archaea</taxon>
        <taxon>Methanobacteriati</taxon>
        <taxon>Methanobacteriota</taxon>
        <taxon>Stenosarchaea group</taxon>
        <taxon>Halobacteria</taxon>
        <taxon>Halobacteriales</taxon>
        <taxon>Haloferacaceae</taxon>
        <taxon>Halorubrum</taxon>
    </lineage>
</organism>
<dbReference type="InterPro" id="IPR041664">
    <property type="entry name" value="AAA_16"/>
</dbReference>
<dbReference type="RefSeq" id="WP_008003854.1">
    <property type="nucleotide sequence ID" value="NZ_AOJG01000009.1"/>
</dbReference>
<evidence type="ECO:0000313" key="3">
    <source>
        <dbReference type="Proteomes" id="UP000011650"/>
    </source>
</evidence>
<accession>M0NYP7</accession>
<dbReference type="Gene3D" id="1.10.10.10">
    <property type="entry name" value="Winged helix-like DNA-binding domain superfamily/Winged helix DNA-binding domain"/>
    <property type="match status" value="1"/>
</dbReference>
<dbReference type="InterPro" id="IPR036388">
    <property type="entry name" value="WH-like_DNA-bd_sf"/>
</dbReference>
<keyword evidence="3" id="KW-1185">Reference proteome</keyword>
<dbReference type="PATRIC" id="fig|1227482.3.peg.671"/>
<dbReference type="Pfam" id="PF13191">
    <property type="entry name" value="AAA_16"/>
    <property type="match status" value="1"/>
</dbReference>
<comment type="caution">
    <text evidence="2">The sequence shown here is derived from an EMBL/GenBank/DDBJ whole genome shotgun (WGS) entry which is preliminary data.</text>
</comment>
<dbReference type="OrthoDB" id="213998at2157"/>
<dbReference type="GO" id="GO:0051301">
    <property type="term" value="P:cell division"/>
    <property type="evidence" value="ECO:0007669"/>
    <property type="project" value="UniProtKB-KW"/>
</dbReference>
<dbReference type="Proteomes" id="UP000011650">
    <property type="component" value="Unassembled WGS sequence"/>
</dbReference>
<feature type="domain" description="Orc1-like AAA ATPase" evidence="1">
    <location>
        <begin position="35"/>
        <end position="190"/>
    </location>
</feature>
<name>M0NYP7_9EURY</name>